<feature type="transmembrane region" description="Helical" evidence="10">
    <location>
        <begin position="79"/>
        <end position="102"/>
    </location>
</feature>
<keyword evidence="4 10" id="KW-0812">Transmembrane</keyword>
<comment type="similarity">
    <text evidence="10">Belongs to the ELO family.</text>
</comment>
<reference evidence="11" key="1">
    <citation type="submission" date="2021-12" db="EMBL/GenBank/DDBJ databases">
        <authorList>
            <person name="King R."/>
        </authorList>
    </citation>
    <scope>NUCLEOTIDE SEQUENCE</scope>
</reference>
<dbReference type="AlphaFoldDB" id="A0A9P0F6T9"/>
<keyword evidence="3 10" id="KW-0808">Transferase</keyword>
<accession>A0A9P0F6T9</accession>
<dbReference type="GO" id="GO:0009922">
    <property type="term" value="F:fatty acid elongase activity"/>
    <property type="evidence" value="ECO:0007669"/>
    <property type="project" value="UniProtKB-EC"/>
</dbReference>
<feature type="transmembrane region" description="Helical" evidence="10">
    <location>
        <begin position="201"/>
        <end position="221"/>
    </location>
</feature>
<feature type="transmembrane region" description="Helical" evidence="10">
    <location>
        <begin position="172"/>
        <end position="189"/>
    </location>
</feature>
<dbReference type="GO" id="GO:0034626">
    <property type="term" value="P:fatty acid elongation, polyunsaturated fatty acid"/>
    <property type="evidence" value="ECO:0007669"/>
    <property type="project" value="TreeGrafter"/>
</dbReference>
<evidence type="ECO:0000256" key="7">
    <source>
        <dbReference type="ARBA" id="ARBA00023098"/>
    </source>
</evidence>
<dbReference type="EMBL" id="OU963867">
    <property type="protein sequence ID" value="CAH0391511.1"/>
    <property type="molecule type" value="Genomic_DNA"/>
</dbReference>
<evidence type="ECO:0000256" key="4">
    <source>
        <dbReference type="ARBA" id="ARBA00022692"/>
    </source>
</evidence>
<evidence type="ECO:0000256" key="9">
    <source>
        <dbReference type="ARBA" id="ARBA00023160"/>
    </source>
</evidence>
<evidence type="ECO:0000256" key="3">
    <source>
        <dbReference type="ARBA" id="ARBA00022679"/>
    </source>
</evidence>
<evidence type="ECO:0000256" key="5">
    <source>
        <dbReference type="ARBA" id="ARBA00022832"/>
    </source>
</evidence>
<dbReference type="GO" id="GO:0042761">
    <property type="term" value="P:very long-chain fatty acid biosynthetic process"/>
    <property type="evidence" value="ECO:0007669"/>
    <property type="project" value="TreeGrafter"/>
</dbReference>
<dbReference type="PANTHER" id="PTHR11157:SF69">
    <property type="entry name" value="ELONGATION OF VERY LONG CHAIN FATTY ACIDS PROTEIN 7"/>
    <property type="match status" value="1"/>
</dbReference>
<dbReference type="GO" id="GO:0034625">
    <property type="term" value="P:fatty acid elongation, monounsaturated fatty acid"/>
    <property type="evidence" value="ECO:0007669"/>
    <property type="project" value="TreeGrafter"/>
</dbReference>
<keyword evidence="2 10" id="KW-0444">Lipid biosynthesis</keyword>
<keyword evidence="7 10" id="KW-0443">Lipid metabolism</keyword>
<dbReference type="InterPro" id="IPR002076">
    <property type="entry name" value="ELO_fam"/>
</dbReference>
<keyword evidence="6 10" id="KW-1133">Transmembrane helix</keyword>
<evidence type="ECO:0000256" key="6">
    <source>
        <dbReference type="ARBA" id="ARBA00022989"/>
    </source>
</evidence>
<sequence length="237" mass="27924">MDSWPMMSSPWPALTITGSYLYFVLIFGPWYMKYRQAYNLKYTIIFYNLGQVVYNVSMLIVVLSSFYLDDDIIIQKKKLHQAAWCFMFIKFIDLLDTVFFVLRKKQSHITVLHVYHHTCMAVGTWAFVKYTEGQQCVLIGVINSAVHAVMYGYYLLSALGPQVQKYLWWKKYITKLQMGQFIVIMGYLLRMLLYDNNLPKIVIIGLFTNTGVFLALFYDFYCKSYFKPTKQVVKFSN</sequence>
<gene>
    <name evidence="11" type="ORF">BEMITA_LOCUS10119</name>
</gene>
<evidence type="ECO:0000256" key="1">
    <source>
        <dbReference type="ARBA" id="ARBA00004141"/>
    </source>
</evidence>
<keyword evidence="12" id="KW-1185">Reference proteome</keyword>
<evidence type="ECO:0000256" key="8">
    <source>
        <dbReference type="ARBA" id="ARBA00023136"/>
    </source>
</evidence>
<comment type="catalytic activity">
    <reaction evidence="10">
        <text>a very-long-chain acyl-CoA + malonyl-CoA + H(+) = a very-long-chain 3-oxoacyl-CoA + CO2 + CoA</text>
        <dbReference type="Rhea" id="RHEA:32727"/>
        <dbReference type="ChEBI" id="CHEBI:15378"/>
        <dbReference type="ChEBI" id="CHEBI:16526"/>
        <dbReference type="ChEBI" id="CHEBI:57287"/>
        <dbReference type="ChEBI" id="CHEBI:57384"/>
        <dbReference type="ChEBI" id="CHEBI:90725"/>
        <dbReference type="ChEBI" id="CHEBI:90736"/>
        <dbReference type="EC" id="2.3.1.199"/>
    </reaction>
</comment>
<evidence type="ECO:0000313" key="12">
    <source>
        <dbReference type="Proteomes" id="UP001152759"/>
    </source>
</evidence>
<dbReference type="GO" id="GO:0030148">
    <property type="term" value="P:sphingolipid biosynthetic process"/>
    <property type="evidence" value="ECO:0007669"/>
    <property type="project" value="TreeGrafter"/>
</dbReference>
<feature type="transmembrane region" description="Helical" evidence="10">
    <location>
        <begin position="137"/>
        <end position="160"/>
    </location>
</feature>
<dbReference type="GO" id="GO:0019367">
    <property type="term" value="P:fatty acid elongation, saturated fatty acid"/>
    <property type="evidence" value="ECO:0007669"/>
    <property type="project" value="TreeGrafter"/>
</dbReference>
<evidence type="ECO:0000256" key="10">
    <source>
        <dbReference type="RuleBase" id="RU361115"/>
    </source>
</evidence>
<dbReference type="EC" id="2.3.1.199" evidence="10"/>
<keyword evidence="5 10" id="KW-0276">Fatty acid metabolism</keyword>
<evidence type="ECO:0000256" key="2">
    <source>
        <dbReference type="ARBA" id="ARBA00022516"/>
    </source>
</evidence>
<feature type="transmembrane region" description="Helical" evidence="10">
    <location>
        <begin position="114"/>
        <end position="131"/>
    </location>
</feature>
<keyword evidence="8 10" id="KW-0472">Membrane</keyword>
<dbReference type="Pfam" id="PF01151">
    <property type="entry name" value="ELO"/>
    <property type="match status" value="1"/>
</dbReference>
<feature type="transmembrane region" description="Helical" evidence="10">
    <location>
        <begin position="44"/>
        <end position="67"/>
    </location>
</feature>
<comment type="subcellular location">
    <subcellularLocation>
        <location evidence="1">Membrane</location>
        <topology evidence="1">Multi-pass membrane protein</topology>
    </subcellularLocation>
</comment>
<organism evidence="11 12">
    <name type="scientific">Bemisia tabaci</name>
    <name type="common">Sweetpotato whitefly</name>
    <name type="synonym">Aleurodes tabaci</name>
    <dbReference type="NCBI Taxonomy" id="7038"/>
    <lineage>
        <taxon>Eukaryota</taxon>
        <taxon>Metazoa</taxon>
        <taxon>Ecdysozoa</taxon>
        <taxon>Arthropoda</taxon>
        <taxon>Hexapoda</taxon>
        <taxon>Insecta</taxon>
        <taxon>Pterygota</taxon>
        <taxon>Neoptera</taxon>
        <taxon>Paraneoptera</taxon>
        <taxon>Hemiptera</taxon>
        <taxon>Sternorrhyncha</taxon>
        <taxon>Aleyrodoidea</taxon>
        <taxon>Aleyrodidae</taxon>
        <taxon>Aleyrodinae</taxon>
        <taxon>Bemisia</taxon>
    </lineage>
</organism>
<evidence type="ECO:0000313" key="11">
    <source>
        <dbReference type="EMBL" id="CAH0391511.1"/>
    </source>
</evidence>
<protein>
    <recommendedName>
        <fullName evidence="10">Elongation of very long chain fatty acids protein</fullName>
        <ecNumber evidence="10">2.3.1.199</ecNumber>
    </recommendedName>
    <alternativeName>
        <fullName evidence="10">Very-long-chain 3-oxoacyl-CoA synthase</fullName>
    </alternativeName>
</protein>
<keyword evidence="9 10" id="KW-0275">Fatty acid biosynthesis</keyword>
<feature type="transmembrane region" description="Helical" evidence="10">
    <location>
        <begin position="12"/>
        <end position="32"/>
    </location>
</feature>
<proteinExistence type="inferred from homology"/>
<dbReference type="PANTHER" id="PTHR11157">
    <property type="entry name" value="FATTY ACID ACYL TRANSFERASE-RELATED"/>
    <property type="match status" value="1"/>
</dbReference>
<name>A0A9P0F6T9_BEMTA</name>
<dbReference type="Proteomes" id="UP001152759">
    <property type="component" value="Chromosome 6"/>
</dbReference>
<dbReference type="GO" id="GO:0005789">
    <property type="term" value="C:endoplasmic reticulum membrane"/>
    <property type="evidence" value="ECO:0007669"/>
    <property type="project" value="TreeGrafter"/>
</dbReference>